<comment type="caution">
    <text evidence="2">The sequence shown here is derived from an EMBL/GenBank/DDBJ whole genome shotgun (WGS) entry which is preliminary data.</text>
</comment>
<keyword evidence="3" id="KW-1185">Reference proteome</keyword>
<feature type="transmembrane region" description="Helical" evidence="1">
    <location>
        <begin position="407"/>
        <end position="426"/>
    </location>
</feature>
<proteinExistence type="predicted"/>
<evidence type="ECO:0000313" key="2">
    <source>
        <dbReference type="EMBL" id="GMF34118.1"/>
    </source>
</evidence>
<feature type="transmembrane region" description="Helical" evidence="1">
    <location>
        <begin position="688"/>
        <end position="712"/>
    </location>
</feature>
<organism evidence="2 3">
    <name type="scientific">Phytophthora fragariaefolia</name>
    <dbReference type="NCBI Taxonomy" id="1490495"/>
    <lineage>
        <taxon>Eukaryota</taxon>
        <taxon>Sar</taxon>
        <taxon>Stramenopiles</taxon>
        <taxon>Oomycota</taxon>
        <taxon>Peronosporomycetes</taxon>
        <taxon>Peronosporales</taxon>
        <taxon>Peronosporaceae</taxon>
        <taxon>Phytophthora</taxon>
    </lineage>
</organism>
<name>A0A9W6X9J1_9STRA</name>
<dbReference type="Proteomes" id="UP001165121">
    <property type="component" value="Unassembled WGS sequence"/>
</dbReference>
<keyword evidence="1" id="KW-0472">Membrane</keyword>
<protein>
    <submittedName>
        <fullName evidence="2">Unnamed protein product</fullName>
    </submittedName>
</protein>
<evidence type="ECO:0000256" key="1">
    <source>
        <dbReference type="SAM" id="Phobius"/>
    </source>
</evidence>
<feature type="transmembrane region" description="Helical" evidence="1">
    <location>
        <begin position="657"/>
        <end position="676"/>
    </location>
</feature>
<feature type="transmembrane region" description="Helical" evidence="1">
    <location>
        <begin position="375"/>
        <end position="395"/>
    </location>
</feature>
<dbReference type="OrthoDB" id="10261361at2759"/>
<reference evidence="2" key="1">
    <citation type="submission" date="2023-04" db="EMBL/GenBank/DDBJ databases">
        <title>Phytophthora fragariaefolia NBRC 109709.</title>
        <authorList>
            <person name="Ichikawa N."/>
            <person name="Sato H."/>
            <person name="Tonouchi N."/>
        </authorList>
    </citation>
    <scope>NUCLEOTIDE SEQUENCE</scope>
    <source>
        <strain evidence="2">NBRC 109709</strain>
    </source>
</reference>
<feature type="transmembrane region" description="Helical" evidence="1">
    <location>
        <begin position="627"/>
        <end position="645"/>
    </location>
</feature>
<sequence>MTSVVPISEGVDELPLTQVISIRPDIAKRVAERRELQFAVKRAGQVLLDVLGPATVSRGCRLALERMATSGEVIELGFVEEIQRSRVLVNCAKVYGITQDVAAARVAELREAMATCATVTLASTPSVELLSLWSVVHDSVSDVITEEAAALAAQAIAAAPKVVEALDDVSENAKAIGKLLTTALATLATAVSPGLRQSVQQLADFGSPLAVHLTDELHRQLGAIRAALPAAEWAELRSRCSQSITAEWRSLGETARTISAQVAEDVKTVKLAASEVFDSPVAKTIIARGFTGLNGTLGHSRDAVEEALDAVRDGGVGGVFSSVAACLARSGFPPLLRVEIARDFFQTVGLFFTGLYVTVLNFFEQHHVVSTLSHFLHGLRVAYDVMAINILALVEKASENQALMTDIALSVLLTVISIVYISYLWFAISGRHLHRRADEVRQGHEARTWAALATEQKMRVKMFTFVITACLTVYLPLTRLCLDVVIAQATDQSISEDSNKTASASDLVLSRYRQDSSWTAIVVAAVVLLLTFTIPLPWLLVRAIVENRPTGSLENPLVTHDLDGEEVPFDDKVYARLVNRDPSQLRCPYRSLYAGFEQRWSYYKVLQLLVKLVLALVLVLSVDRTRGILSCVIYAVVVAVSTYGTPFNDPLNNAMEISGKVAALTTCIGGAIAAFVDMQQTRSRALEVVAVFVSVVHIVNLFVMLAVLLLGMRGARLFLKNLLGWITFSDTTRGLDDAMAKDVLPLWDIDKEIKHRVWQAFWRSLLLEIVHNSRVSKGNIEEATVVHRLETLEQAVVASGVHRVRSHWRGEENPYTSKLRKATQAALEGVDIFWDDASGARDGHLDSKSCFGKMYVVPYPFHCVVVYDDSKDEAIVRDDVGVQVQSKLAKLLFLNLTPTTIAKRTLRQKLRVLSSQETSIRFPFEREEKVTVDDGTITWTDGNGNTHQRTRRTTVSFICHYHDGIIHVATKGDANKRTMAEGFEVTMTYRDGYGNAVAPHTGKTHRIENRVAIMDPEHIGLTPAMEESDQLQTIFNQTREVWQSGLLELRAQHQEYRRALERKQLEANATLSDGFWYFVYNNPYISRQELEDHLHCREGNPQLKSLVHTHQSALDSLYRRIKFTQTHPAVAFWFVFWDDVFARNGEMRRLRKFKDDLDPRQPISICYHLKKRPELETWLRERNLLRTRRLFHPRLLDLLYIEMDKRLEAPISSSDAGGINYVSAKNVVLPINHNTKRIFVESIQSSG</sequence>
<feature type="transmembrane region" description="Helical" evidence="1">
    <location>
        <begin position="600"/>
        <end position="620"/>
    </location>
</feature>
<feature type="transmembrane region" description="Helical" evidence="1">
    <location>
        <begin position="518"/>
        <end position="540"/>
    </location>
</feature>
<accession>A0A9W6X9J1</accession>
<dbReference type="AlphaFoldDB" id="A0A9W6X9J1"/>
<gene>
    <name evidence="2" type="ORF">Pfra01_000867200</name>
</gene>
<keyword evidence="1" id="KW-1133">Transmembrane helix</keyword>
<feature type="transmembrane region" description="Helical" evidence="1">
    <location>
        <begin position="344"/>
        <end position="363"/>
    </location>
</feature>
<evidence type="ECO:0000313" key="3">
    <source>
        <dbReference type="Proteomes" id="UP001165121"/>
    </source>
</evidence>
<dbReference type="EMBL" id="BSXT01000795">
    <property type="protein sequence ID" value="GMF34118.1"/>
    <property type="molecule type" value="Genomic_DNA"/>
</dbReference>
<keyword evidence="1" id="KW-0812">Transmembrane</keyword>